<evidence type="ECO:0000256" key="1">
    <source>
        <dbReference type="ARBA" id="ARBA00004141"/>
    </source>
</evidence>
<dbReference type="PANTHER" id="PTHR45724:SF13">
    <property type="entry name" value="AQUAPORIN NIP1-1-RELATED"/>
    <property type="match status" value="1"/>
</dbReference>
<name>A0ABS1JDH1_9BACL</name>
<dbReference type="InterPro" id="IPR023271">
    <property type="entry name" value="Aquaporin-like"/>
</dbReference>
<dbReference type="PROSITE" id="PS00221">
    <property type="entry name" value="MIP"/>
    <property type="match status" value="1"/>
</dbReference>
<feature type="transmembrane region" description="Helical" evidence="7">
    <location>
        <begin position="91"/>
        <end position="114"/>
    </location>
</feature>
<dbReference type="EMBL" id="JAEQNB010000005">
    <property type="protein sequence ID" value="MBL0388265.1"/>
    <property type="molecule type" value="Genomic_DNA"/>
</dbReference>
<accession>A0ABS1JDH1</accession>
<gene>
    <name evidence="8" type="ORF">JJB07_16750</name>
</gene>
<dbReference type="RefSeq" id="WP_201637047.1">
    <property type="nucleotide sequence ID" value="NZ_JAEQNB010000005.1"/>
</dbReference>
<evidence type="ECO:0000256" key="3">
    <source>
        <dbReference type="ARBA" id="ARBA00022692"/>
    </source>
</evidence>
<evidence type="ECO:0000256" key="2">
    <source>
        <dbReference type="ARBA" id="ARBA00022448"/>
    </source>
</evidence>
<dbReference type="PRINTS" id="PR00783">
    <property type="entry name" value="MINTRINSICP"/>
</dbReference>
<evidence type="ECO:0000256" key="6">
    <source>
        <dbReference type="RuleBase" id="RU000477"/>
    </source>
</evidence>
<feature type="transmembrane region" description="Helical" evidence="7">
    <location>
        <begin position="146"/>
        <end position="169"/>
    </location>
</feature>
<feature type="transmembrane region" description="Helical" evidence="7">
    <location>
        <begin position="189"/>
        <end position="207"/>
    </location>
</feature>
<keyword evidence="5 7" id="KW-0472">Membrane</keyword>
<feature type="transmembrane region" description="Helical" evidence="7">
    <location>
        <begin position="32"/>
        <end position="52"/>
    </location>
</feature>
<dbReference type="SUPFAM" id="SSF81338">
    <property type="entry name" value="Aquaporin-like"/>
    <property type="match status" value="1"/>
</dbReference>
<dbReference type="Pfam" id="PF00230">
    <property type="entry name" value="MIP"/>
    <property type="match status" value="1"/>
</dbReference>
<keyword evidence="2 6" id="KW-0813">Transport</keyword>
<organism evidence="8 9">
    <name type="scientific">Tumebacillus amylolyticus</name>
    <dbReference type="NCBI Taxonomy" id="2801339"/>
    <lineage>
        <taxon>Bacteria</taxon>
        <taxon>Bacillati</taxon>
        <taxon>Bacillota</taxon>
        <taxon>Bacilli</taxon>
        <taxon>Bacillales</taxon>
        <taxon>Alicyclobacillaceae</taxon>
        <taxon>Tumebacillus</taxon>
    </lineage>
</organism>
<evidence type="ECO:0000313" key="8">
    <source>
        <dbReference type="EMBL" id="MBL0388265.1"/>
    </source>
</evidence>
<comment type="similarity">
    <text evidence="6">Belongs to the MIP/aquaporin (TC 1.A.8) family.</text>
</comment>
<comment type="subcellular location">
    <subcellularLocation>
        <location evidence="1">Membrane</location>
        <topology evidence="1">Multi-pass membrane protein</topology>
    </subcellularLocation>
</comment>
<comment type="caution">
    <text evidence="8">The sequence shown here is derived from an EMBL/GenBank/DDBJ whole genome shotgun (WGS) entry which is preliminary data.</text>
</comment>
<reference evidence="8 9" key="1">
    <citation type="submission" date="2021-01" db="EMBL/GenBank/DDBJ databases">
        <title>Tumebacillus sp. strain ITR2 16S ribosomal RNA gene Genome sequencing and assembly.</title>
        <authorList>
            <person name="Kang M."/>
        </authorList>
    </citation>
    <scope>NUCLEOTIDE SEQUENCE [LARGE SCALE GENOMIC DNA]</scope>
    <source>
        <strain evidence="8 9">ITR2</strain>
    </source>
</reference>
<feature type="transmembrane region" description="Helical" evidence="7">
    <location>
        <begin position="120"/>
        <end position="139"/>
    </location>
</feature>
<proteinExistence type="inferred from homology"/>
<dbReference type="InterPro" id="IPR000425">
    <property type="entry name" value="MIP"/>
</dbReference>
<dbReference type="InterPro" id="IPR034294">
    <property type="entry name" value="Aquaporin_transptr"/>
</dbReference>
<evidence type="ECO:0000313" key="9">
    <source>
        <dbReference type="Proteomes" id="UP000602284"/>
    </source>
</evidence>
<dbReference type="Proteomes" id="UP000602284">
    <property type="component" value="Unassembled WGS sequence"/>
</dbReference>
<feature type="transmembrane region" description="Helical" evidence="7">
    <location>
        <begin position="64"/>
        <end position="84"/>
    </location>
</feature>
<protein>
    <submittedName>
        <fullName evidence="8">Aquaporin</fullName>
    </submittedName>
</protein>
<dbReference type="Gene3D" id="1.20.1080.10">
    <property type="entry name" value="Glycerol uptake facilitator protein"/>
    <property type="match status" value="1"/>
</dbReference>
<keyword evidence="9" id="KW-1185">Reference proteome</keyword>
<sequence length="212" mass="22410">MRDKLLAEFLGTYFLVFACTGAIVIETITHALTSLGTALVAGLVVMALIYSFHHISGAHFNPAVTVSFWLLGLISAPSAFLYIASQILGALAASGTVLFLFGDVAHLGATLPVFSWHQTFWFEFLLTFWLMMVIFWSSVHEKAAKSFAGLAVGGMVALAALIGGPVSGASMNPARSLAPALLSGDLDSLWVYLAATTLGTVAATALFRKLNP</sequence>
<evidence type="ECO:0000256" key="4">
    <source>
        <dbReference type="ARBA" id="ARBA00022989"/>
    </source>
</evidence>
<dbReference type="InterPro" id="IPR022357">
    <property type="entry name" value="MIP_CS"/>
</dbReference>
<feature type="transmembrane region" description="Helical" evidence="7">
    <location>
        <begin position="6"/>
        <end position="25"/>
    </location>
</feature>
<keyword evidence="4 7" id="KW-1133">Transmembrane helix</keyword>
<evidence type="ECO:0000256" key="7">
    <source>
        <dbReference type="SAM" id="Phobius"/>
    </source>
</evidence>
<keyword evidence="3 6" id="KW-0812">Transmembrane</keyword>
<dbReference type="PROSITE" id="PS51257">
    <property type="entry name" value="PROKAR_LIPOPROTEIN"/>
    <property type="match status" value="1"/>
</dbReference>
<dbReference type="PANTHER" id="PTHR45724">
    <property type="entry name" value="AQUAPORIN NIP2-1"/>
    <property type="match status" value="1"/>
</dbReference>
<evidence type="ECO:0000256" key="5">
    <source>
        <dbReference type="ARBA" id="ARBA00023136"/>
    </source>
</evidence>